<reference evidence="1 2" key="1">
    <citation type="journal article" date="2013" name="PLoS Genet.">
        <title>Comparative genome structure, secondary metabolite, and effector coding capacity across Cochliobolus pathogens.</title>
        <authorList>
            <person name="Condon B.J."/>
            <person name="Leng Y."/>
            <person name="Wu D."/>
            <person name="Bushley K.E."/>
            <person name="Ohm R.A."/>
            <person name="Otillar R."/>
            <person name="Martin J."/>
            <person name="Schackwitz W."/>
            <person name="Grimwood J."/>
            <person name="MohdZainudin N."/>
            <person name="Xue C."/>
            <person name="Wang R."/>
            <person name="Manning V.A."/>
            <person name="Dhillon B."/>
            <person name="Tu Z.J."/>
            <person name="Steffenson B.J."/>
            <person name="Salamov A."/>
            <person name="Sun H."/>
            <person name="Lowry S."/>
            <person name="LaButti K."/>
            <person name="Han J."/>
            <person name="Copeland A."/>
            <person name="Lindquist E."/>
            <person name="Barry K."/>
            <person name="Schmutz J."/>
            <person name="Baker S.E."/>
            <person name="Ciuffetti L.M."/>
            <person name="Grigoriev I.V."/>
            <person name="Zhong S."/>
            <person name="Turgeon B.G."/>
        </authorList>
    </citation>
    <scope>NUCLEOTIDE SEQUENCE [LARGE SCALE GENOMIC DNA]</scope>
    <source>
        <strain evidence="1 2">26-R-13</strain>
    </source>
</reference>
<evidence type="ECO:0000313" key="1">
    <source>
        <dbReference type="EMBL" id="EUC32688.1"/>
    </source>
</evidence>
<name>W6Y480_COCC2</name>
<dbReference type="Proteomes" id="UP000053841">
    <property type="component" value="Unassembled WGS sequence"/>
</dbReference>
<accession>W6Y480</accession>
<dbReference type="KEGG" id="bze:COCCADRAFT_98111"/>
<dbReference type="GeneID" id="19154506"/>
<protein>
    <submittedName>
        <fullName evidence="1">Uncharacterized protein</fullName>
    </submittedName>
</protein>
<dbReference type="RefSeq" id="XP_007713038.1">
    <property type="nucleotide sequence ID" value="XM_007714848.1"/>
</dbReference>
<evidence type="ECO:0000313" key="2">
    <source>
        <dbReference type="Proteomes" id="UP000053841"/>
    </source>
</evidence>
<dbReference type="HOGENOM" id="CLU_3111839_0_0_1"/>
<keyword evidence="2" id="KW-1185">Reference proteome</keyword>
<feature type="non-terminal residue" evidence="1">
    <location>
        <position position="1"/>
    </location>
</feature>
<dbReference type="EMBL" id="KI964627">
    <property type="protein sequence ID" value="EUC32688.1"/>
    <property type="molecule type" value="Genomic_DNA"/>
</dbReference>
<gene>
    <name evidence="1" type="ORF">COCCADRAFT_98111</name>
</gene>
<organism evidence="1 2">
    <name type="scientific">Cochliobolus carbonum (strain 26-R-13)</name>
    <name type="common">Maize leaf spot fungus</name>
    <name type="synonym">Bipolaris zeicola</name>
    <dbReference type="NCBI Taxonomy" id="930089"/>
    <lineage>
        <taxon>Eukaryota</taxon>
        <taxon>Fungi</taxon>
        <taxon>Dikarya</taxon>
        <taxon>Ascomycota</taxon>
        <taxon>Pezizomycotina</taxon>
        <taxon>Dothideomycetes</taxon>
        <taxon>Pleosporomycetidae</taxon>
        <taxon>Pleosporales</taxon>
        <taxon>Pleosporineae</taxon>
        <taxon>Pleosporaceae</taxon>
        <taxon>Bipolaris</taxon>
    </lineage>
</organism>
<sequence>CTSFCSVTTRSFPWLPFKVRPSSPISTPLFSDPLNNCARLTIFWAALTAGT</sequence>
<proteinExistence type="predicted"/>
<dbReference type="AlphaFoldDB" id="W6Y480"/>